<dbReference type="GO" id="GO:0015074">
    <property type="term" value="P:DNA integration"/>
    <property type="evidence" value="ECO:0007669"/>
    <property type="project" value="InterPro"/>
</dbReference>
<dbReference type="RefSeq" id="WP_188760657.1">
    <property type="nucleotide sequence ID" value="NZ_BMJB01000003.1"/>
</dbReference>
<protein>
    <recommendedName>
        <fullName evidence="2">Tyr recombinase domain-containing protein</fullName>
    </recommendedName>
</protein>
<dbReference type="InterPro" id="IPR002104">
    <property type="entry name" value="Integrase_catalytic"/>
</dbReference>
<name>A0A916S0U8_9BACT</name>
<keyword evidence="4" id="KW-1185">Reference proteome</keyword>
<dbReference type="SUPFAM" id="SSF56349">
    <property type="entry name" value="DNA breaking-rejoining enzymes"/>
    <property type="match status" value="1"/>
</dbReference>
<evidence type="ECO:0000256" key="1">
    <source>
        <dbReference type="ARBA" id="ARBA00023172"/>
    </source>
</evidence>
<sequence length="399" mass="46423">MQLSFFEDEEKGVSWARVHTKEGHTPGHVMCTACARLHMGSALLSPALAFEEAFEIWIARRILRHRTLLSDAHYISERTEWDYRQYARALAKFFTGMPLASIRKEHLYAYQHDRAFCEDGRWERQAGANRIRKEVGMLLRMLREAGVWQEGDGKPGRRYRGDDDFQLVSAVESDIQRALTPEEQYRWLEVAGSKNRWQFIYQYSIVALQTCMSTNELRGLRIDDVRLDQRVVQVRWACAKNRFRVRTIPLETEEVCWAFESLIYRAQKLGAAAPHHYLFPLRERQHSAGVTQYENRYYDPTRPMTVSGLRKLWDEVRDETGLNWFVPYDTRHSGLTRLAEAGIPIGIIRSYSGHMTRKMEQHYTQISMMSKRKAAASTWSGSVPRPALVSVESRDLRAG</sequence>
<comment type="caution">
    <text evidence="3">The sequence shown here is derived from an EMBL/GenBank/DDBJ whole genome shotgun (WGS) entry which is preliminary data.</text>
</comment>
<dbReference type="Proteomes" id="UP000648801">
    <property type="component" value="Unassembled WGS sequence"/>
</dbReference>
<evidence type="ECO:0000313" key="4">
    <source>
        <dbReference type="Proteomes" id="UP000648801"/>
    </source>
</evidence>
<reference evidence="3" key="1">
    <citation type="journal article" date="2014" name="Int. J. Syst. Evol. Microbiol.">
        <title>Complete genome sequence of Corynebacterium casei LMG S-19264T (=DSM 44701T), isolated from a smear-ripened cheese.</title>
        <authorList>
            <consortium name="US DOE Joint Genome Institute (JGI-PGF)"/>
            <person name="Walter F."/>
            <person name="Albersmeier A."/>
            <person name="Kalinowski J."/>
            <person name="Ruckert C."/>
        </authorList>
    </citation>
    <scope>NUCLEOTIDE SEQUENCE</scope>
    <source>
        <strain evidence="3">CGMCC 1.15447</strain>
    </source>
</reference>
<dbReference type="PANTHER" id="PTHR30349">
    <property type="entry name" value="PHAGE INTEGRASE-RELATED"/>
    <property type="match status" value="1"/>
</dbReference>
<dbReference type="GO" id="GO:0006310">
    <property type="term" value="P:DNA recombination"/>
    <property type="evidence" value="ECO:0007669"/>
    <property type="project" value="UniProtKB-KW"/>
</dbReference>
<dbReference type="EMBL" id="BMJB01000003">
    <property type="protein sequence ID" value="GGA79449.1"/>
    <property type="molecule type" value="Genomic_DNA"/>
</dbReference>
<dbReference type="InterPro" id="IPR013762">
    <property type="entry name" value="Integrase-like_cat_sf"/>
</dbReference>
<accession>A0A916S0U8</accession>
<dbReference type="GO" id="GO:0003677">
    <property type="term" value="F:DNA binding"/>
    <property type="evidence" value="ECO:0007669"/>
    <property type="project" value="InterPro"/>
</dbReference>
<dbReference type="InterPro" id="IPR050090">
    <property type="entry name" value="Tyrosine_recombinase_XerCD"/>
</dbReference>
<dbReference type="Pfam" id="PF00589">
    <property type="entry name" value="Phage_integrase"/>
    <property type="match status" value="1"/>
</dbReference>
<dbReference type="InterPro" id="IPR011010">
    <property type="entry name" value="DNA_brk_join_enz"/>
</dbReference>
<dbReference type="AlphaFoldDB" id="A0A916S0U8"/>
<proteinExistence type="predicted"/>
<reference evidence="3" key="2">
    <citation type="submission" date="2020-09" db="EMBL/GenBank/DDBJ databases">
        <authorList>
            <person name="Sun Q."/>
            <person name="Zhou Y."/>
        </authorList>
    </citation>
    <scope>NUCLEOTIDE SEQUENCE</scope>
    <source>
        <strain evidence="3">CGMCC 1.15447</strain>
    </source>
</reference>
<evidence type="ECO:0000259" key="2">
    <source>
        <dbReference type="PROSITE" id="PS51898"/>
    </source>
</evidence>
<keyword evidence="1" id="KW-0233">DNA recombination</keyword>
<dbReference type="PANTHER" id="PTHR30349:SF94">
    <property type="entry name" value="INTEGRASE_RECOMBINASE HI_1414-RELATED"/>
    <property type="match status" value="1"/>
</dbReference>
<gene>
    <name evidence="3" type="ORF">GCM10011507_33370</name>
</gene>
<dbReference type="PROSITE" id="PS51898">
    <property type="entry name" value="TYR_RECOMBINASE"/>
    <property type="match status" value="1"/>
</dbReference>
<dbReference type="Gene3D" id="1.10.443.10">
    <property type="entry name" value="Intergrase catalytic core"/>
    <property type="match status" value="1"/>
</dbReference>
<organism evidence="3 4">
    <name type="scientific">Edaphobacter acidisoli</name>
    <dbReference type="NCBI Taxonomy" id="2040573"/>
    <lineage>
        <taxon>Bacteria</taxon>
        <taxon>Pseudomonadati</taxon>
        <taxon>Acidobacteriota</taxon>
        <taxon>Terriglobia</taxon>
        <taxon>Terriglobales</taxon>
        <taxon>Acidobacteriaceae</taxon>
        <taxon>Edaphobacter</taxon>
    </lineage>
</organism>
<evidence type="ECO:0000313" key="3">
    <source>
        <dbReference type="EMBL" id="GGA79449.1"/>
    </source>
</evidence>
<feature type="domain" description="Tyr recombinase" evidence="2">
    <location>
        <begin position="174"/>
        <end position="376"/>
    </location>
</feature>